<organism evidence="2 3">
    <name type="scientific">Pyrocoelia pectoralis</name>
    <dbReference type="NCBI Taxonomy" id="417401"/>
    <lineage>
        <taxon>Eukaryota</taxon>
        <taxon>Metazoa</taxon>
        <taxon>Ecdysozoa</taxon>
        <taxon>Arthropoda</taxon>
        <taxon>Hexapoda</taxon>
        <taxon>Insecta</taxon>
        <taxon>Pterygota</taxon>
        <taxon>Neoptera</taxon>
        <taxon>Endopterygota</taxon>
        <taxon>Coleoptera</taxon>
        <taxon>Polyphaga</taxon>
        <taxon>Elateriformia</taxon>
        <taxon>Elateroidea</taxon>
        <taxon>Lampyridae</taxon>
        <taxon>Lampyrinae</taxon>
        <taxon>Pyrocoelia</taxon>
    </lineage>
</organism>
<comment type="caution">
    <text evidence="2">The sequence shown here is derived from an EMBL/GenBank/DDBJ whole genome shotgun (WGS) entry which is preliminary data.</text>
</comment>
<dbReference type="CDD" id="cd00317">
    <property type="entry name" value="cyclophilin"/>
    <property type="match status" value="1"/>
</dbReference>
<dbReference type="AlphaFoldDB" id="A0AAN7V9G5"/>
<evidence type="ECO:0000313" key="2">
    <source>
        <dbReference type="EMBL" id="KAK5641396.1"/>
    </source>
</evidence>
<sequence length="342" mass="39731">MASNCELKLFFEVYGLITSREFQLAKTYLERLRSRIPHEYDEPHIIPMLDLDWNLFLTKIRRQIGGEKLWTLKKKVVIFKNEELLGDEEDLLEFVGSKYKFAIFEEFEAMGAKHFIKYIQQQKEFGNTFVYFTIAVDNRIIGTMLFELFAVAVPNISNIFVKRCKKKVGGYSGTCIQRIAWPSWIQCGGWHLNHYKVGCENYSIPHNKRGVLSMCNNGKHRDNYTQFFITLEPTPWMDYKYVAFGQLVHGDDILRTLQSIPTQFEEPLKKIDIVKSGELDLCLAFDSKEFSYLKDFIASKDPTTGLHADVTDVRDCSSELLRKSDEDVHHHDSSCEIVCICN</sequence>
<dbReference type="GO" id="GO:0003755">
    <property type="term" value="F:peptidyl-prolyl cis-trans isomerase activity"/>
    <property type="evidence" value="ECO:0007669"/>
    <property type="project" value="InterPro"/>
</dbReference>
<gene>
    <name evidence="2" type="ORF">RI129_009943</name>
</gene>
<dbReference type="InterPro" id="IPR029000">
    <property type="entry name" value="Cyclophilin-like_dom_sf"/>
</dbReference>
<reference evidence="2 3" key="1">
    <citation type="journal article" date="2024" name="Insects">
        <title>An Improved Chromosome-Level Genome Assembly of the Firefly Pyrocoelia pectoralis.</title>
        <authorList>
            <person name="Fu X."/>
            <person name="Meyer-Rochow V.B."/>
            <person name="Ballantyne L."/>
            <person name="Zhu X."/>
        </authorList>
    </citation>
    <scope>NUCLEOTIDE SEQUENCE [LARGE SCALE GENOMIC DNA]</scope>
    <source>
        <strain evidence="2">XCY_ONT2</strain>
    </source>
</reference>
<protein>
    <recommendedName>
        <fullName evidence="1">PPIase cyclophilin-type domain-containing protein</fullName>
    </recommendedName>
</protein>
<dbReference type="PANTHER" id="PTHR11071">
    <property type="entry name" value="PEPTIDYL-PROLYL CIS-TRANS ISOMERASE"/>
    <property type="match status" value="1"/>
</dbReference>
<dbReference type="Pfam" id="PF00160">
    <property type="entry name" value="Pro_isomerase"/>
    <property type="match status" value="1"/>
</dbReference>
<proteinExistence type="predicted"/>
<dbReference type="Gene3D" id="2.40.100.10">
    <property type="entry name" value="Cyclophilin-like"/>
    <property type="match status" value="1"/>
</dbReference>
<dbReference type="InterPro" id="IPR002130">
    <property type="entry name" value="Cyclophilin-type_PPIase_dom"/>
</dbReference>
<dbReference type="Proteomes" id="UP001329430">
    <property type="component" value="Chromosome 7"/>
</dbReference>
<dbReference type="PANTHER" id="PTHR11071:SF561">
    <property type="entry name" value="PEPTIDYL-PROLYL CIS-TRANS ISOMERASE D-RELATED"/>
    <property type="match status" value="1"/>
</dbReference>
<dbReference type="SUPFAM" id="SSF50891">
    <property type="entry name" value="Cyclophilin-like"/>
    <property type="match status" value="1"/>
</dbReference>
<dbReference type="GO" id="GO:0005737">
    <property type="term" value="C:cytoplasm"/>
    <property type="evidence" value="ECO:0007669"/>
    <property type="project" value="TreeGrafter"/>
</dbReference>
<evidence type="ECO:0000259" key="1">
    <source>
        <dbReference type="PROSITE" id="PS50072"/>
    </source>
</evidence>
<keyword evidence="3" id="KW-1185">Reference proteome</keyword>
<accession>A0AAN7V9G5</accession>
<evidence type="ECO:0000313" key="3">
    <source>
        <dbReference type="Proteomes" id="UP001329430"/>
    </source>
</evidence>
<name>A0AAN7V9G5_9COLE</name>
<dbReference type="PROSITE" id="PS50072">
    <property type="entry name" value="CSA_PPIASE_2"/>
    <property type="match status" value="1"/>
</dbReference>
<feature type="domain" description="PPIase cyclophilin-type" evidence="1">
    <location>
        <begin position="131"/>
        <end position="278"/>
    </location>
</feature>
<dbReference type="EMBL" id="JAVRBK010000007">
    <property type="protein sequence ID" value="KAK5641396.1"/>
    <property type="molecule type" value="Genomic_DNA"/>
</dbReference>
<dbReference type="PRINTS" id="PR00153">
    <property type="entry name" value="CSAPPISMRASE"/>
</dbReference>